<dbReference type="Gene3D" id="1.25.40.20">
    <property type="entry name" value="Ankyrin repeat-containing domain"/>
    <property type="match status" value="1"/>
</dbReference>
<dbReference type="InterPro" id="IPR053139">
    <property type="entry name" value="Surface_bspA-like"/>
</dbReference>
<dbReference type="Gene3D" id="3.40.50.12480">
    <property type="match status" value="3"/>
</dbReference>
<dbReference type="SMART" id="SM00248">
    <property type="entry name" value="ANK"/>
    <property type="match status" value="3"/>
</dbReference>
<dbReference type="PANTHER" id="PTHR45661">
    <property type="entry name" value="SURFACE ANTIGEN"/>
    <property type="match status" value="1"/>
</dbReference>
<protein>
    <submittedName>
        <fullName evidence="1">Uncharacterized protein</fullName>
    </submittedName>
</protein>
<name>A0ABR2H7M3_9EUKA</name>
<dbReference type="Proteomes" id="UP001470230">
    <property type="component" value="Unassembled WGS sequence"/>
</dbReference>
<dbReference type="InterPro" id="IPR026906">
    <property type="entry name" value="LRR_5"/>
</dbReference>
<proteinExistence type="predicted"/>
<dbReference type="SUPFAM" id="SSF48403">
    <property type="entry name" value="Ankyrin repeat"/>
    <property type="match status" value="1"/>
</dbReference>
<dbReference type="InterPro" id="IPR002110">
    <property type="entry name" value="Ankyrin_rpt"/>
</dbReference>
<dbReference type="PANTHER" id="PTHR45661:SF3">
    <property type="entry name" value="IG-LIKE DOMAIN-CONTAINING PROTEIN"/>
    <property type="match status" value="1"/>
</dbReference>
<dbReference type="InterPro" id="IPR032675">
    <property type="entry name" value="LRR_dom_sf"/>
</dbReference>
<accession>A0ABR2H7M3</accession>
<dbReference type="Gene3D" id="3.80.10.10">
    <property type="entry name" value="Ribonuclease Inhibitor"/>
    <property type="match status" value="2"/>
</dbReference>
<dbReference type="EMBL" id="JAPFFF010000039">
    <property type="protein sequence ID" value="KAK8842233.1"/>
    <property type="molecule type" value="Genomic_DNA"/>
</dbReference>
<gene>
    <name evidence="1" type="ORF">M9Y10_026466</name>
</gene>
<keyword evidence="2" id="KW-1185">Reference proteome</keyword>
<dbReference type="Pfam" id="PF13306">
    <property type="entry name" value="LRR_5"/>
    <property type="match status" value="2"/>
</dbReference>
<evidence type="ECO:0000313" key="2">
    <source>
        <dbReference type="Proteomes" id="UP001470230"/>
    </source>
</evidence>
<comment type="caution">
    <text evidence="1">The sequence shown here is derived from an EMBL/GenBank/DDBJ whole genome shotgun (WGS) entry which is preliminary data.</text>
</comment>
<dbReference type="SUPFAM" id="SSF52058">
    <property type="entry name" value="L domain-like"/>
    <property type="match status" value="2"/>
</dbReference>
<organism evidence="1 2">
    <name type="scientific">Tritrichomonas musculus</name>
    <dbReference type="NCBI Taxonomy" id="1915356"/>
    <lineage>
        <taxon>Eukaryota</taxon>
        <taxon>Metamonada</taxon>
        <taxon>Parabasalia</taxon>
        <taxon>Tritrichomonadida</taxon>
        <taxon>Tritrichomonadidae</taxon>
        <taxon>Tritrichomonas</taxon>
    </lineage>
</organism>
<reference evidence="1 2" key="1">
    <citation type="submission" date="2024-04" db="EMBL/GenBank/DDBJ databases">
        <title>Tritrichomonas musculus Genome.</title>
        <authorList>
            <person name="Alves-Ferreira E."/>
            <person name="Grigg M."/>
            <person name="Lorenzi H."/>
            <person name="Galac M."/>
        </authorList>
    </citation>
    <scope>NUCLEOTIDE SEQUENCE [LARGE SCALE GENOMIC DNA]</scope>
    <source>
        <strain evidence="1 2">EAF2021</strain>
    </source>
</reference>
<dbReference type="InterPro" id="IPR036770">
    <property type="entry name" value="Ankyrin_rpt-contain_sf"/>
</dbReference>
<dbReference type="Pfam" id="PF12796">
    <property type="entry name" value="Ank_2"/>
    <property type="match status" value="1"/>
</dbReference>
<sequence length="834" mass="93388">MDSDEEIQKYLDEKKEIQRFVLSIISNDVLIDGSVINKCTKSHNELKLFLCLLLRISNNHHNAASISIQINKILSFLRQKITSKFSNFEIFDIFKTSKRILLFLFEEKIIIPDEHIVKIMTSYKYSKKGYPYYFINEIKSFIDQDFASIIEKENKKIDTTSLSFDEKRKIGENDSYLCQLIRNDSINDFISHVNLKNIPLRTTIEISIFESNSFLLNKKPSLIEYAAFHGSIQIFKYLHLNKMKENSSIWLYAIHGQNPEIIHLLEENKTIKMTEKFCKNCVIESIKCHHNDLADYFINNFFENSITDDIDVFSQSIRYCNYEYFPSNLTNEFYFDNLCKYDYFSIVKFLLSTQKVDINANSIQKNFTALYHATERGNLEIVKFLLEQPEIDINIKMILNNIIFTAICIAAEKGYTDIYDLLYSHKNFQVVDGCFFGCSALKKFTIPSTITSLGDSSFHGCSSLEEVEIPATVTSIGENCFNGCSSLQKVTLPNGVTTIKFQTFKGCSSLTEITVPSTVASVGISAFEGCTSLEKVTLPTSVASISSYSFKDCSSLTEIEIPFNVALIADSTFCGCSMLQKVTIPSSVTYLGNSTFYGCKSLTKIDLPSSIIAIASSCFYGCSGLIEFSIPSSVNSIGDSIFENCTSLTKVDIPPSVNLIGNYSFYNCSSLSKIVLPDSITAILDNTFEGCSNLVDVSIPSSVTEIGSYAFFGCSSLSSIFIPPSVTLIGFQAFRKCSSLLNVSLPTSVSFIGSFAFCECTKLSEVKIPSSVREILDHAFFQCSSLEQISIPASVVSIGNDAFKECYSLREISVPSLLVIDDIGISKNVKITRF</sequence>
<evidence type="ECO:0000313" key="1">
    <source>
        <dbReference type="EMBL" id="KAK8842233.1"/>
    </source>
</evidence>